<feature type="domain" description="AMP-dependent synthetase/ligase" evidence="1">
    <location>
        <begin position="121"/>
        <end position="275"/>
    </location>
</feature>
<dbReference type="RefSeq" id="WP_126520150.1">
    <property type="nucleotide sequence ID" value="NZ_RXNU01000004.1"/>
</dbReference>
<evidence type="ECO:0000313" key="3">
    <source>
        <dbReference type="Proteomes" id="UP000267448"/>
    </source>
</evidence>
<dbReference type="Gene3D" id="3.40.50.12780">
    <property type="entry name" value="N-terminal domain of ligase-like"/>
    <property type="match status" value="1"/>
</dbReference>
<evidence type="ECO:0000259" key="1">
    <source>
        <dbReference type="Pfam" id="PF00501"/>
    </source>
</evidence>
<organism evidence="2 3">
    <name type="scientific">Shewanella canadensis</name>
    <dbReference type="NCBI Taxonomy" id="271096"/>
    <lineage>
        <taxon>Bacteria</taxon>
        <taxon>Pseudomonadati</taxon>
        <taxon>Pseudomonadota</taxon>
        <taxon>Gammaproteobacteria</taxon>
        <taxon>Alteromonadales</taxon>
        <taxon>Shewanellaceae</taxon>
        <taxon>Shewanella</taxon>
    </lineage>
</organism>
<gene>
    <name evidence="2" type="ORF">EKG38_10235</name>
</gene>
<evidence type="ECO:0000313" key="2">
    <source>
        <dbReference type="EMBL" id="RTR39282.1"/>
    </source>
</evidence>
<dbReference type="AlphaFoldDB" id="A0A3S0KWK8"/>
<dbReference type="PANTHER" id="PTHR43845:SF1">
    <property type="entry name" value="BLR5969 PROTEIN"/>
    <property type="match status" value="1"/>
</dbReference>
<dbReference type="Proteomes" id="UP000267448">
    <property type="component" value="Unassembled WGS sequence"/>
</dbReference>
<accession>A0A3S0KWK8</accession>
<comment type="caution">
    <text evidence="2">The sequence shown here is derived from an EMBL/GenBank/DDBJ whole genome shotgun (WGS) entry which is preliminary data.</text>
</comment>
<dbReference type="SUPFAM" id="SSF56801">
    <property type="entry name" value="Acetyl-CoA synthetase-like"/>
    <property type="match status" value="1"/>
</dbReference>
<keyword evidence="3" id="KW-1185">Reference proteome</keyword>
<dbReference type="InterPro" id="IPR042099">
    <property type="entry name" value="ANL_N_sf"/>
</dbReference>
<dbReference type="PANTHER" id="PTHR43845">
    <property type="entry name" value="BLR5969 PROTEIN"/>
    <property type="match status" value="1"/>
</dbReference>
<reference evidence="2 3" key="1">
    <citation type="submission" date="2018-12" db="EMBL/GenBank/DDBJ databases">
        <authorList>
            <person name="Yu L."/>
        </authorList>
    </citation>
    <scope>NUCLEOTIDE SEQUENCE [LARGE SCALE GENOMIC DNA]</scope>
    <source>
        <strain evidence="2 3">HAW-EB2</strain>
    </source>
</reference>
<proteinExistence type="predicted"/>
<dbReference type="EMBL" id="RXNU01000004">
    <property type="protein sequence ID" value="RTR39282.1"/>
    <property type="molecule type" value="Genomic_DNA"/>
</dbReference>
<dbReference type="Gene3D" id="3.30.300.30">
    <property type="match status" value="1"/>
</dbReference>
<protein>
    <submittedName>
        <fullName evidence="2">Phenylacetate--CoA ligase family protein</fullName>
    </submittedName>
</protein>
<sequence>MNSVYDPKELQSQTRREGDLLARLPILLAYAKQTCDHYRRTLSDIDVTAISSRQSLTSLPVTRKSDLIGLQAKNMPFAGLNASSSTPSRIFQSPGPIFEPEHDSKDWWRMGAAFYAAGFRAGDRVQNCLSYHLSPGGFIMDSGAKACGCTVIPAGPGQTEQQLDIIELLRPEGYSGTPSFLNILLQKAKEQGRDISPINKALVSGEALTPSLQATFTAAGISVSQAYATADIGLIAYETCPDSGLVIAEDILVEIVRPGSQEVVADGEVGEVVVTSFNPDYPLIRFATGDLSSIMPGASPCGRTNTRIRGWQGRADQTTKVKGMFVHPEQIERVRLSHCELTKVRLVVTNIDENDQMTLYCEVSDAERTDFECSDIDMARVAQTMKAITKLTGYVEFVGSGSLSDDGIVIEDQR</sequence>
<name>A0A3S0KWK8_9GAMM</name>
<dbReference type="InterPro" id="IPR000873">
    <property type="entry name" value="AMP-dep_synth/lig_dom"/>
</dbReference>
<dbReference type="InterPro" id="IPR045851">
    <property type="entry name" value="AMP-bd_C_sf"/>
</dbReference>
<dbReference type="OrthoDB" id="580775at2"/>
<keyword evidence="2" id="KW-0436">Ligase</keyword>
<dbReference type="GO" id="GO:0016874">
    <property type="term" value="F:ligase activity"/>
    <property type="evidence" value="ECO:0007669"/>
    <property type="project" value="UniProtKB-KW"/>
</dbReference>
<dbReference type="Pfam" id="PF00501">
    <property type="entry name" value="AMP-binding"/>
    <property type="match status" value="1"/>
</dbReference>